<dbReference type="SMART" id="SM01038">
    <property type="entry name" value="Bgal_small_N"/>
    <property type="match status" value="1"/>
</dbReference>
<dbReference type="InterPro" id="IPR023230">
    <property type="entry name" value="Glyco_hydro_2_CS"/>
</dbReference>
<keyword evidence="9" id="KW-1185">Reference proteome</keyword>
<dbReference type="SUPFAM" id="SSF49785">
    <property type="entry name" value="Galactose-binding domain-like"/>
    <property type="match status" value="1"/>
</dbReference>
<keyword evidence="4 8" id="KW-0378">Hydrolase</keyword>
<dbReference type="PANTHER" id="PTHR46323">
    <property type="entry name" value="BETA-GALACTOSIDASE"/>
    <property type="match status" value="1"/>
</dbReference>
<dbReference type="Gene3D" id="2.60.120.260">
    <property type="entry name" value="Galactose-binding domain-like"/>
    <property type="match status" value="1"/>
</dbReference>
<sequence>MTGKFDWENAEMFGENKEPAHATLIPYNSIESAQSGNPTDSSFYKSLNGNWKFHWVDRPLIRPQKFFQTDFDVSDWAEIPVPSNWQLQGYGIPIYTNVKYPYSVKKSPIPSIDYEYNPVGSYKTIFNIPEEWDGRNIFLHFEGVKSAFYVWINGEKVGYSQGSMTPAEFNITSFIQKGENQLAVEVYRWSDGSYLEDQDMWRFSGIYRGVYLFSTAPIHIRDYFVKSVFDENFQDATLQLTARVRNYLKKDAEVHSLSLTLFDADNKLIGTDPLLQSYVKVDGNQEEEITLKSLIQSPFQWSAEIPYLYTIFITLKDKNSNIIEVIRFKFGFRQVEIKRSQILVNNKRIYLKGVNRHEHDPDHGRAVPYESMVEDIRLMKQYNINAVRTSHYPNDTRWYELCDEYGLYVFDETNLESHGLRKKVPNDRPEWKAACIDRIESMIERDKNHPSIICWSLGNEAGFGENHKYMAAKARELDSTRFIHYEGDHKGEVVDVYSTMYTSPTNLAKCARNEKYAGVLDVLPFTVKPEYWQNKPVMLCEYAHSMGNSTGNLQEYWDIIEESQICAGGFIWDWIDQGLRKKSLEGKEFWAYGGDYGDEPNTANFCINGIVMPDRKPNPGVFEVKKVYQNIKVYPVHIPSGKIVIVNKSTFSRLTDLFCYWEMTANGKIIQTGEINDLDIAPGAELNMNIPFTEPKLTENTEYLLKVSLRLKEDTIWAKKGHEVAWDQFLIPCSIPKPTEIPLSSMPEIILEEYATSIDIKGQNFLIKIDKSAGGLTSYIYEGNELIKTPLLPNYWRALTDNDKGLANLVGIMKLVQPKKKKFQKRKLSNIFAQKINPQMIKVSLQFKVPLGQTNHQTIYTVYGNGDIIVDNSMIPKKELYKFGMQMSIPKDFDYITWYGAGPHENYWDRKTGAAVSIYSMYLEKYIHNYVRPQENSNRCDVRWVALTNAEGNGIIFSGMPVFYFSAWPYSQEDLEHATHIHELPRRENITLNVDLKQRGVGGNDSWGAKPEERYRIQKELPLIYSFRISPYKKEMGDFNTVARKILPSDD</sequence>
<dbReference type="Gene3D" id="2.60.40.10">
    <property type="entry name" value="Immunoglobulins"/>
    <property type="match status" value="2"/>
</dbReference>
<evidence type="ECO:0000256" key="2">
    <source>
        <dbReference type="ARBA" id="ARBA00007401"/>
    </source>
</evidence>
<evidence type="ECO:0000256" key="4">
    <source>
        <dbReference type="ARBA" id="ARBA00022801"/>
    </source>
</evidence>
<dbReference type="EMBL" id="CP104013">
    <property type="protein sequence ID" value="UYP46627.1"/>
    <property type="molecule type" value="Genomic_DNA"/>
</dbReference>
<gene>
    <name evidence="8" type="ORF">NEF87_002912</name>
</gene>
<dbReference type="SUPFAM" id="SSF51445">
    <property type="entry name" value="(Trans)glycosidases"/>
    <property type="match status" value="1"/>
</dbReference>
<proteinExistence type="inferred from homology"/>
<dbReference type="EC" id="3.2.1.23" evidence="3"/>
<dbReference type="Pfam" id="PF00703">
    <property type="entry name" value="Glyco_hydro_2"/>
    <property type="match status" value="1"/>
</dbReference>
<evidence type="ECO:0000259" key="7">
    <source>
        <dbReference type="SMART" id="SM01038"/>
    </source>
</evidence>
<dbReference type="Proteomes" id="UP001208689">
    <property type="component" value="Chromosome"/>
</dbReference>
<dbReference type="Gene3D" id="3.20.20.80">
    <property type="entry name" value="Glycosidases"/>
    <property type="match status" value="1"/>
</dbReference>
<dbReference type="InterPro" id="IPR013783">
    <property type="entry name" value="Ig-like_fold"/>
</dbReference>
<dbReference type="InterPro" id="IPR011013">
    <property type="entry name" value="Gal_mutarotase_sf_dom"/>
</dbReference>
<reference evidence="8" key="1">
    <citation type="submission" date="2022-09" db="EMBL/GenBank/DDBJ databases">
        <title>Actin cytoskeleton and complex cell architecture in an #Asgard archaeon.</title>
        <authorList>
            <person name="Ponce Toledo R.I."/>
            <person name="Schleper C."/>
            <person name="Rodrigues Oliveira T."/>
            <person name="Wollweber F."/>
            <person name="Xu J."/>
            <person name="Rittmann S."/>
            <person name="Klingl A."/>
            <person name="Pilhofer M."/>
        </authorList>
    </citation>
    <scope>NUCLEOTIDE SEQUENCE</scope>
    <source>
        <strain evidence="8">B-35</strain>
    </source>
</reference>
<evidence type="ECO:0000313" key="9">
    <source>
        <dbReference type="Proteomes" id="UP001208689"/>
    </source>
</evidence>
<dbReference type="PRINTS" id="PR00132">
    <property type="entry name" value="GLHYDRLASE2"/>
</dbReference>
<evidence type="ECO:0000256" key="6">
    <source>
        <dbReference type="ARBA" id="ARBA00032230"/>
    </source>
</evidence>
<dbReference type="SUPFAM" id="SSF74650">
    <property type="entry name" value="Galactose mutarotase-like"/>
    <property type="match status" value="1"/>
</dbReference>
<dbReference type="InterPro" id="IPR014718">
    <property type="entry name" value="GH-type_carb-bd"/>
</dbReference>
<dbReference type="SUPFAM" id="SSF49303">
    <property type="entry name" value="beta-Galactosidase/glucuronidase domain"/>
    <property type="match status" value="2"/>
</dbReference>
<dbReference type="PROSITE" id="PS00719">
    <property type="entry name" value="GLYCOSYL_HYDROL_F2_1"/>
    <property type="match status" value="1"/>
</dbReference>
<evidence type="ECO:0000256" key="5">
    <source>
        <dbReference type="ARBA" id="ARBA00023295"/>
    </source>
</evidence>
<accession>A0ABY6HW91</accession>
<comment type="catalytic activity">
    <reaction evidence="1">
        <text>Hydrolysis of terminal non-reducing beta-D-galactose residues in beta-D-galactosides.</text>
        <dbReference type="EC" id="3.2.1.23"/>
    </reaction>
</comment>
<dbReference type="InterPro" id="IPR006102">
    <property type="entry name" value="Ig-like_GH2"/>
</dbReference>
<dbReference type="Pfam" id="PF02929">
    <property type="entry name" value="Bgal_small_N"/>
    <property type="match status" value="1"/>
</dbReference>
<dbReference type="InterPro" id="IPR004199">
    <property type="entry name" value="B-gal_small/dom_5"/>
</dbReference>
<name>A0ABY6HW91_9ARCH</name>
<dbReference type="PANTHER" id="PTHR46323:SF2">
    <property type="entry name" value="BETA-GALACTOSIDASE"/>
    <property type="match status" value="1"/>
</dbReference>
<keyword evidence="5 8" id="KW-0326">Glycosidase</keyword>
<dbReference type="InterPro" id="IPR006101">
    <property type="entry name" value="Glyco_hydro_2"/>
</dbReference>
<dbReference type="GO" id="GO:0004565">
    <property type="term" value="F:beta-galactosidase activity"/>
    <property type="evidence" value="ECO:0007669"/>
    <property type="project" value="UniProtKB-EC"/>
</dbReference>
<dbReference type="InterPro" id="IPR032312">
    <property type="entry name" value="LacZ_4"/>
</dbReference>
<dbReference type="Pfam" id="PF16353">
    <property type="entry name" value="LacZ_4"/>
    <property type="match status" value="1"/>
</dbReference>
<evidence type="ECO:0000256" key="3">
    <source>
        <dbReference type="ARBA" id="ARBA00012756"/>
    </source>
</evidence>
<dbReference type="InterPro" id="IPR050347">
    <property type="entry name" value="Bact_Beta-galactosidase"/>
</dbReference>
<dbReference type="Pfam" id="PF02836">
    <property type="entry name" value="Glyco_hydro_2_C"/>
    <property type="match status" value="1"/>
</dbReference>
<dbReference type="InterPro" id="IPR017853">
    <property type="entry name" value="GH"/>
</dbReference>
<dbReference type="InterPro" id="IPR008979">
    <property type="entry name" value="Galactose-bd-like_sf"/>
</dbReference>
<evidence type="ECO:0000313" key="8">
    <source>
        <dbReference type="EMBL" id="UYP46627.1"/>
    </source>
</evidence>
<comment type="similarity">
    <text evidence="2">Belongs to the glycosyl hydrolase 2 family.</text>
</comment>
<feature type="domain" description="Beta galactosidase small chain/" evidence="7">
    <location>
        <begin position="759"/>
        <end position="1030"/>
    </location>
</feature>
<protein>
    <recommendedName>
        <fullName evidence="3">beta-galactosidase</fullName>
        <ecNumber evidence="3">3.2.1.23</ecNumber>
    </recommendedName>
    <alternativeName>
        <fullName evidence="6">Lactase</fullName>
    </alternativeName>
</protein>
<dbReference type="InterPro" id="IPR036156">
    <property type="entry name" value="Beta-gal/glucu_dom_sf"/>
</dbReference>
<organism evidence="8 9">
    <name type="scientific">Candidatus Lokiarchaeum ossiferum</name>
    <dbReference type="NCBI Taxonomy" id="2951803"/>
    <lineage>
        <taxon>Archaea</taxon>
        <taxon>Promethearchaeati</taxon>
        <taxon>Promethearchaeota</taxon>
        <taxon>Promethearchaeia</taxon>
        <taxon>Promethearchaeales</taxon>
        <taxon>Promethearchaeaceae</taxon>
        <taxon>Candidatus Lokiarchaeum</taxon>
    </lineage>
</organism>
<dbReference type="Pfam" id="PF02837">
    <property type="entry name" value="Glyco_hydro_2_N"/>
    <property type="match status" value="1"/>
</dbReference>
<dbReference type="InterPro" id="IPR006103">
    <property type="entry name" value="Glyco_hydro_2_cat"/>
</dbReference>
<dbReference type="InterPro" id="IPR006104">
    <property type="entry name" value="Glyco_hydro_2_N"/>
</dbReference>
<dbReference type="Gene3D" id="2.70.98.10">
    <property type="match status" value="1"/>
</dbReference>
<evidence type="ECO:0000256" key="1">
    <source>
        <dbReference type="ARBA" id="ARBA00001412"/>
    </source>
</evidence>